<protein>
    <recommendedName>
        <fullName evidence="9">CDC45-like protein</fullName>
    </recommendedName>
</protein>
<reference evidence="8" key="1">
    <citation type="journal article" date="2010" name="Genome Biol.">
        <title>Genome sequence of the necrotrophic plant pathogen Pythium ultimum reveals original pathogenicity mechanisms and effector repertoire.</title>
        <authorList>
            <person name="Levesque C.A."/>
            <person name="Brouwer H."/>
            <person name="Cano L."/>
            <person name="Hamilton J.P."/>
            <person name="Holt C."/>
            <person name="Huitema E."/>
            <person name="Raffaele S."/>
            <person name="Robideau G.P."/>
            <person name="Thines M."/>
            <person name="Win J."/>
            <person name="Zerillo M.M."/>
            <person name="Beakes G.W."/>
            <person name="Boore J.L."/>
            <person name="Busam D."/>
            <person name="Dumas B."/>
            <person name="Ferriera S."/>
            <person name="Fuerstenberg S.I."/>
            <person name="Gachon C.M."/>
            <person name="Gaulin E."/>
            <person name="Govers F."/>
            <person name="Grenville-Briggs L."/>
            <person name="Horner N."/>
            <person name="Hostetler J."/>
            <person name="Jiang R.H."/>
            <person name="Johnson J."/>
            <person name="Krajaejun T."/>
            <person name="Lin H."/>
            <person name="Meijer H.J."/>
            <person name="Moore B."/>
            <person name="Morris P."/>
            <person name="Phuntmart V."/>
            <person name="Puiu D."/>
            <person name="Shetty J."/>
            <person name="Stajich J.E."/>
            <person name="Tripathy S."/>
            <person name="Wawra S."/>
            <person name="van West P."/>
            <person name="Whitty B.R."/>
            <person name="Coutinho P.M."/>
            <person name="Henrissat B."/>
            <person name="Martin F."/>
            <person name="Thomas P.D."/>
            <person name="Tyler B.M."/>
            <person name="De Vries R.P."/>
            <person name="Kamoun S."/>
            <person name="Yandell M."/>
            <person name="Tisserat N."/>
            <person name="Buell C.R."/>
        </authorList>
    </citation>
    <scope>NUCLEOTIDE SEQUENCE</scope>
    <source>
        <strain evidence="8">DAOM:BR144</strain>
    </source>
</reference>
<dbReference type="InParanoid" id="K3X452"/>
<dbReference type="GO" id="GO:1902977">
    <property type="term" value="P:mitotic DNA replication preinitiation complex assembly"/>
    <property type="evidence" value="ECO:0007669"/>
    <property type="project" value="TreeGrafter"/>
</dbReference>
<evidence type="ECO:0000256" key="2">
    <source>
        <dbReference type="ARBA" id="ARBA00010727"/>
    </source>
</evidence>
<evidence type="ECO:0000256" key="1">
    <source>
        <dbReference type="ARBA" id="ARBA00004123"/>
    </source>
</evidence>
<dbReference type="STRING" id="431595.K3X452"/>
<accession>K3X452</accession>
<keyword evidence="8" id="KW-1185">Reference proteome</keyword>
<reference evidence="8" key="2">
    <citation type="submission" date="2010-04" db="EMBL/GenBank/DDBJ databases">
        <authorList>
            <person name="Buell R."/>
            <person name="Hamilton J."/>
            <person name="Hostetler J."/>
        </authorList>
    </citation>
    <scope>NUCLEOTIDE SEQUENCE [LARGE SCALE GENOMIC DNA]</scope>
    <source>
        <strain evidence="8">DAOM:BR144</strain>
    </source>
</reference>
<dbReference type="VEuPathDB" id="FungiDB:PYU1_G011975"/>
<keyword evidence="3" id="KW-0235">DNA replication</keyword>
<organism evidence="7 8">
    <name type="scientific">Globisporangium ultimum (strain ATCC 200006 / CBS 805.95 / DAOM BR144)</name>
    <name type="common">Pythium ultimum</name>
    <dbReference type="NCBI Taxonomy" id="431595"/>
    <lineage>
        <taxon>Eukaryota</taxon>
        <taxon>Sar</taxon>
        <taxon>Stramenopiles</taxon>
        <taxon>Oomycota</taxon>
        <taxon>Peronosporomycetes</taxon>
        <taxon>Pythiales</taxon>
        <taxon>Pythiaceae</taxon>
        <taxon>Globisporangium</taxon>
    </lineage>
</organism>
<dbReference type="HOGENOM" id="CLU_005871_2_0_1"/>
<dbReference type="EnsemblProtists" id="PYU1_T012001">
    <property type="protein sequence ID" value="PYU1_T012001"/>
    <property type="gene ID" value="PYU1_G011975"/>
</dbReference>
<feature type="compositionally biased region" description="Polar residues" evidence="6">
    <location>
        <begin position="269"/>
        <end position="281"/>
    </location>
</feature>
<dbReference type="EMBL" id="GL376621">
    <property type="status" value="NOT_ANNOTATED_CDS"/>
    <property type="molecule type" value="Genomic_DNA"/>
</dbReference>
<feature type="compositionally biased region" description="Acidic residues" evidence="6">
    <location>
        <begin position="151"/>
        <end position="193"/>
    </location>
</feature>
<dbReference type="GO" id="GO:0003697">
    <property type="term" value="F:single-stranded DNA binding"/>
    <property type="evidence" value="ECO:0007669"/>
    <property type="project" value="TreeGrafter"/>
</dbReference>
<feature type="compositionally biased region" description="Acidic residues" evidence="6">
    <location>
        <begin position="231"/>
        <end position="243"/>
    </location>
</feature>
<reference evidence="7" key="3">
    <citation type="submission" date="2015-02" db="UniProtKB">
        <authorList>
            <consortium name="EnsemblProtists"/>
        </authorList>
    </citation>
    <scope>IDENTIFICATION</scope>
    <source>
        <strain evidence="7">DAOM BR144</strain>
    </source>
</reference>
<proteinExistence type="inferred from homology"/>
<feature type="region of interest" description="Disordered" evidence="6">
    <location>
        <begin position="142"/>
        <end position="297"/>
    </location>
</feature>
<dbReference type="AlphaFoldDB" id="K3X452"/>
<evidence type="ECO:0000256" key="4">
    <source>
        <dbReference type="ARBA" id="ARBA00023242"/>
    </source>
</evidence>
<dbReference type="Pfam" id="PF02724">
    <property type="entry name" value="CDC45"/>
    <property type="match status" value="1"/>
</dbReference>
<dbReference type="GO" id="GO:0000727">
    <property type="term" value="P:double-strand break repair via break-induced replication"/>
    <property type="evidence" value="ECO:0007669"/>
    <property type="project" value="TreeGrafter"/>
</dbReference>
<feature type="compositionally biased region" description="Acidic residues" evidence="6">
    <location>
        <begin position="693"/>
        <end position="706"/>
    </location>
</feature>
<dbReference type="GO" id="GO:0031261">
    <property type="term" value="C:DNA replication preinitiation complex"/>
    <property type="evidence" value="ECO:0007669"/>
    <property type="project" value="TreeGrafter"/>
</dbReference>
<dbReference type="PANTHER" id="PTHR10507">
    <property type="entry name" value="CDC45-RELATED PROTEIN"/>
    <property type="match status" value="1"/>
</dbReference>
<dbReference type="Proteomes" id="UP000019132">
    <property type="component" value="Unassembled WGS sequence"/>
</dbReference>
<feature type="region of interest" description="Disordered" evidence="6">
    <location>
        <begin position="678"/>
        <end position="708"/>
    </location>
</feature>
<keyword evidence="5" id="KW-0131">Cell cycle</keyword>
<dbReference type="GO" id="GO:0006270">
    <property type="term" value="P:DNA replication initiation"/>
    <property type="evidence" value="ECO:0007669"/>
    <property type="project" value="InterPro"/>
</dbReference>
<comment type="similarity">
    <text evidence="2">Belongs to the CDC45 family.</text>
</comment>
<evidence type="ECO:0000256" key="5">
    <source>
        <dbReference type="ARBA" id="ARBA00023306"/>
    </source>
</evidence>
<evidence type="ECO:0000313" key="7">
    <source>
        <dbReference type="EnsemblProtists" id="PYU1_T012001"/>
    </source>
</evidence>
<comment type="subcellular location">
    <subcellularLocation>
        <location evidence="1">Nucleus</location>
    </subcellularLocation>
</comment>
<evidence type="ECO:0000256" key="3">
    <source>
        <dbReference type="ARBA" id="ARBA00022705"/>
    </source>
</evidence>
<dbReference type="GO" id="GO:0003688">
    <property type="term" value="F:DNA replication origin binding"/>
    <property type="evidence" value="ECO:0007669"/>
    <property type="project" value="TreeGrafter"/>
</dbReference>
<evidence type="ECO:0000256" key="6">
    <source>
        <dbReference type="SAM" id="MobiDB-lite"/>
    </source>
</evidence>
<evidence type="ECO:0008006" key="9">
    <source>
        <dbReference type="Google" id="ProtNLM"/>
    </source>
</evidence>
<name>K3X452_GLOUD</name>
<dbReference type="OMA" id="EDCFMEA"/>
<dbReference type="PANTHER" id="PTHR10507:SF0">
    <property type="entry name" value="CELL DIVISION CONTROL PROTEIN 45 HOMOLOG"/>
    <property type="match status" value="1"/>
</dbReference>
<keyword evidence="4" id="KW-0539">Nucleus</keyword>
<dbReference type="InterPro" id="IPR003874">
    <property type="entry name" value="CDC45"/>
</dbReference>
<sequence length="799" mass="89402">MLWPREEFHAAYGQIKHDGIKSGGCSVLVLVAMDVDALCACEILTSLFKADFLSYSLLAVRGYDDILRIREARIRDEQGNVKQSELRSVVMINCGAIVNVMELLVLPAHMKCYIFDSHRPIHLANIYDPSQQIVVFDDGSQALDEYPADGSDIENDDFEVSDEEEEEEEEDDDEDGEDGDDDDADDDEDEAEVDFSAAKAQDTDANEEEETPVSPSMSPQAGDKRKREDSSAEDIPVDDDEELPVSSKKLKDADSDDDQDNPVPRADASAQQASVEQPQGSNEEEDDASKQQTKRKRREEILRYYRGSYNGAPAATIAFELAQQMNSSQRDLLWFAIIGLTKQFVMEEIDADNYNLMIHRFQDEVLALDATLSSTASNAVEGDTAAVLNPAYDHGKISFEEEFRFMCYRHWSLYDAMYYSDYVASKLGLYMDQARRFGARSAASHDASDGETSLHVFLARMGFSLRQSQQKFTYMPLEMKQMLREKTQEIAPEFDLDELFYGSFKRQFAFQYQLCAADAVRGLQALLEAPESYISSVFQAETHQQQQNNTFASMFTIDTNGIAFASNKDASENSDEENDVNSDFRQQNFMLAHTAVSCKSVASSKLMESGIKVAMELKQAIVRVGISIMERKLIVRVKHFRYVCLNVPEREQELFAHANVLTQLALFLLNVHRASGKWGGAAKKPQVKKSETGENDEGEEENEDELTAAAASAAKSIVPLVLITRNPAQNCFLVVGITCPTNPGEIHRNTLGTAFKLAAGETGANFRQDGFTSAVMEIQMDEIQYFVEQLHNVSDTLDI</sequence>
<dbReference type="GO" id="GO:0003682">
    <property type="term" value="F:chromatin binding"/>
    <property type="evidence" value="ECO:0007669"/>
    <property type="project" value="TreeGrafter"/>
</dbReference>
<dbReference type="eggNOG" id="KOG2475">
    <property type="taxonomic scope" value="Eukaryota"/>
</dbReference>
<evidence type="ECO:0000313" key="8">
    <source>
        <dbReference type="Proteomes" id="UP000019132"/>
    </source>
</evidence>